<gene>
    <name evidence="1" type="ORF">B0I28_102652</name>
</gene>
<proteinExistence type="predicted"/>
<name>A0A2T0USZ6_9ACTN</name>
<comment type="caution">
    <text evidence="1">The sequence shown here is derived from an EMBL/GenBank/DDBJ whole genome shotgun (WGS) entry which is preliminary data.</text>
</comment>
<dbReference type="AlphaFoldDB" id="A0A2T0USZ6"/>
<dbReference type="EMBL" id="PVTJ01000002">
    <property type="protein sequence ID" value="PRY61033.1"/>
    <property type="molecule type" value="Genomic_DNA"/>
</dbReference>
<organism evidence="1 2">
    <name type="scientific">Glycomyces artemisiae</name>
    <dbReference type="NCBI Taxonomy" id="1076443"/>
    <lineage>
        <taxon>Bacteria</taxon>
        <taxon>Bacillati</taxon>
        <taxon>Actinomycetota</taxon>
        <taxon>Actinomycetes</taxon>
        <taxon>Glycomycetales</taxon>
        <taxon>Glycomycetaceae</taxon>
        <taxon>Glycomyces</taxon>
    </lineage>
</organism>
<sequence length="153" mass="17448">MAITKFFNDAYGRPGYEADDERYWKLGIWLTMEIGTNFAAALDALDSVAEALAGAADAGDWEGESMEATFTPTELVLVDYDGTQARYPMAEVQAELERYWRFLLTRSPSPDTVRILRPDLPEHEAYLLQWEETWKKRHPYRGRIEGIPATGPE</sequence>
<dbReference type="Proteomes" id="UP000238176">
    <property type="component" value="Unassembled WGS sequence"/>
</dbReference>
<reference evidence="1 2" key="1">
    <citation type="submission" date="2018-03" db="EMBL/GenBank/DDBJ databases">
        <title>Genomic Encyclopedia of Type Strains, Phase III (KMG-III): the genomes of soil and plant-associated and newly described type strains.</title>
        <authorList>
            <person name="Whitman W."/>
        </authorList>
    </citation>
    <scope>NUCLEOTIDE SEQUENCE [LARGE SCALE GENOMIC DNA]</scope>
    <source>
        <strain evidence="1 2">CGMCC 4.7067</strain>
    </source>
</reference>
<evidence type="ECO:0000313" key="1">
    <source>
        <dbReference type="EMBL" id="PRY61033.1"/>
    </source>
</evidence>
<keyword evidence="2" id="KW-1185">Reference proteome</keyword>
<dbReference type="OrthoDB" id="4184983at2"/>
<dbReference type="RefSeq" id="WP_106363185.1">
    <property type="nucleotide sequence ID" value="NZ_PVTJ01000002.1"/>
</dbReference>
<accession>A0A2T0USZ6</accession>
<protein>
    <submittedName>
        <fullName evidence="1">Uncharacterized protein</fullName>
    </submittedName>
</protein>
<evidence type="ECO:0000313" key="2">
    <source>
        <dbReference type="Proteomes" id="UP000238176"/>
    </source>
</evidence>